<feature type="compositionally biased region" description="Basic residues" evidence="1">
    <location>
        <begin position="15"/>
        <end position="24"/>
    </location>
</feature>
<evidence type="ECO:0000313" key="2">
    <source>
        <dbReference type="EMBL" id="CAA9302262.1"/>
    </source>
</evidence>
<evidence type="ECO:0000256" key="1">
    <source>
        <dbReference type="SAM" id="MobiDB-lite"/>
    </source>
</evidence>
<gene>
    <name evidence="2" type="ORF">AVDCRST_MAG40-439</name>
</gene>
<feature type="region of interest" description="Disordered" evidence="1">
    <location>
        <begin position="1"/>
        <end position="40"/>
    </location>
</feature>
<feature type="non-terminal residue" evidence="2">
    <location>
        <position position="40"/>
    </location>
</feature>
<name>A0A6J4KDQ1_9BACT</name>
<organism evidence="2">
    <name type="scientific">uncultured Gemmatimonadaceae bacterium</name>
    <dbReference type="NCBI Taxonomy" id="246130"/>
    <lineage>
        <taxon>Bacteria</taxon>
        <taxon>Pseudomonadati</taxon>
        <taxon>Gemmatimonadota</taxon>
        <taxon>Gemmatimonadia</taxon>
        <taxon>Gemmatimonadales</taxon>
        <taxon>Gemmatimonadaceae</taxon>
        <taxon>environmental samples</taxon>
    </lineage>
</organism>
<dbReference type="EMBL" id="CADCTX010000125">
    <property type="protein sequence ID" value="CAA9302262.1"/>
    <property type="molecule type" value="Genomic_DNA"/>
</dbReference>
<feature type="non-terminal residue" evidence="2">
    <location>
        <position position="1"/>
    </location>
</feature>
<protein>
    <submittedName>
        <fullName evidence="2">Uncharacterized protein</fullName>
    </submittedName>
</protein>
<proteinExistence type="predicted"/>
<sequence>RAPWSPPRCSAGRWGRGRWRRWRRGMTTEATPSPRPGNRA</sequence>
<dbReference type="AlphaFoldDB" id="A0A6J4KDQ1"/>
<accession>A0A6J4KDQ1</accession>
<reference evidence="2" key="1">
    <citation type="submission" date="2020-02" db="EMBL/GenBank/DDBJ databases">
        <authorList>
            <person name="Meier V. D."/>
        </authorList>
    </citation>
    <scope>NUCLEOTIDE SEQUENCE</scope>
    <source>
        <strain evidence="2">AVDCRST_MAG40</strain>
    </source>
</reference>